<dbReference type="eggNOG" id="COG3860">
    <property type="taxonomic scope" value="Bacteria"/>
</dbReference>
<protein>
    <recommendedName>
        <fullName evidence="1">DUF2087 domain-containing protein</fullName>
    </recommendedName>
</protein>
<evidence type="ECO:0000313" key="3">
    <source>
        <dbReference type="Proteomes" id="UP000002805"/>
    </source>
</evidence>
<organism evidence="2 3">
    <name type="scientific">Streptomyces pristinaespiralis (strain ATCC 25486 / DSM 40338 / CBS 914.69 / JCM 4507 / KCC S-0507 / NBRC 13074 / NRRL 2958 / 5647)</name>
    <dbReference type="NCBI Taxonomy" id="457429"/>
    <lineage>
        <taxon>Bacteria</taxon>
        <taxon>Bacillati</taxon>
        <taxon>Actinomycetota</taxon>
        <taxon>Actinomycetes</taxon>
        <taxon>Kitasatosporales</taxon>
        <taxon>Streptomycetaceae</taxon>
        <taxon>Streptomyces</taxon>
    </lineage>
</organism>
<dbReference type="HOGENOM" id="CLU_146519_3_0_11"/>
<feature type="domain" description="DUF2087" evidence="1">
    <location>
        <begin position="28"/>
        <end position="97"/>
    </location>
</feature>
<dbReference type="AlphaFoldDB" id="B5H4R5"/>
<reference evidence="3" key="1">
    <citation type="submission" date="2008-02" db="EMBL/GenBank/DDBJ databases">
        <authorList>
            <consortium name="The Broad Institute Genome Sequencing Platform"/>
            <person name="Fischbach M."/>
            <person name="Ward D."/>
            <person name="Young S."/>
            <person name="Jaffe D."/>
            <person name="Gnerre S."/>
            <person name="Berlin A."/>
            <person name="Heiman D."/>
            <person name="Hepburn T."/>
            <person name="Sykes S."/>
            <person name="Alvarado L."/>
            <person name="Kodira C.D."/>
            <person name="Straight P."/>
            <person name="Clardy J."/>
            <person name="Hung D."/>
            <person name="Kolter R."/>
            <person name="Mekalanos J."/>
            <person name="Walker S."/>
            <person name="Walsh C.T."/>
            <person name="Lander E."/>
            <person name="Galagan J."/>
            <person name="Nusbaum C."/>
            <person name="Birren B."/>
        </authorList>
    </citation>
    <scope>NUCLEOTIDE SEQUENCE [LARGE SCALE GENOMIC DNA]</scope>
    <source>
        <strain evidence="3">ATCC 25486 / DSM 40338 / CBS 914.69 / JCM 4507 / NBRC 13074 / NRRL 2958 / 5647</strain>
    </source>
</reference>
<dbReference type="Pfam" id="PF09860">
    <property type="entry name" value="DUF2087"/>
    <property type="match status" value="1"/>
</dbReference>
<dbReference type="EMBL" id="CM000950">
    <property type="protein sequence ID" value="EDY61826.1"/>
    <property type="molecule type" value="Genomic_DNA"/>
</dbReference>
<keyword evidence="3" id="KW-1185">Reference proteome</keyword>
<evidence type="ECO:0000313" key="2">
    <source>
        <dbReference type="EMBL" id="EDY61826.1"/>
    </source>
</evidence>
<name>B5H4R5_STRE2</name>
<sequence length="99" mass="11213">MRCARLPGMSEQATSSARSVHALFSQGRLTAIPRRPARREQLLTHLAETLFEQGRDYTEREVNDALRTVHDDCAALRRYLVVAGLLTRTKDGGSYRRGR</sequence>
<reference evidence="3" key="2">
    <citation type="submission" date="2009-10" db="EMBL/GenBank/DDBJ databases">
        <title>The genome sequence of Streptomyces pristinaespiralis strain ATCC 25486.</title>
        <authorList>
            <consortium name="The Broad Institute Genome Sequencing Platform"/>
            <consortium name="Broad Institute Microbial Sequencing Center"/>
            <person name="Fischbach M."/>
            <person name="Godfrey P."/>
            <person name="Ward D."/>
            <person name="Young S."/>
            <person name="Zeng Q."/>
            <person name="Koehrsen M."/>
            <person name="Alvarado L."/>
            <person name="Berlin A.M."/>
            <person name="Bochicchio J."/>
            <person name="Borenstein D."/>
            <person name="Chapman S.B."/>
            <person name="Chen Z."/>
            <person name="Engels R."/>
            <person name="Freedman E."/>
            <person name="Gellesch M."/>
            <person name="Goldberg J."/>
            <person name="Griggs A."/>
            <person name="Gujja S."/>
            <person name="Heilman E.R."/>
            <person name="Heiman D.I."/>
            <person name="Hepburn T.A."/>
            <person name="Howarth C."/>
            <person name="Jen D."/>
            <person name="Larson L."/>
            <person name="Lewis B."/>
            <person name="Mehta T."/>
            <person name="Park D."/>
            <person name="Pearson M."/>
            <person name="Richards J."/>
            <person name="Roberts A."/>
            <person name="Saif S."/>
            <person name="Shea T.D."/>
            <person name="Shenoy N."/>
            <person name="Sisk P."/>
            <person name="Stolte C."/>
            <person name="Sykes S.N."/>
            <person name="Thomson T."/>
            <person name="Walk T."/>
            <person name="White J."/>
            <person name="Yandava C."/>
            <person name="Straight P."/>
            <person name="Clardy J."/>
            <person name="Hung D."/>
            <person name="Kolter R."/>
            <person name="Mekalanos J."/>
            <person name="Walker S."/>
            <person name="Walsh C.T."/>
            <person name="Wieland-Brown L.C."/>
            <person name="Haas B."/>
            <person name="Nusbaum C."/>
            <person name="Birren B."/>
        </authorList>
    </citation>
    <scope>NUCLEOTIDE SEQUENCE [LARGE SCALE GENOMIC DNA]</scope>
    <source>
        <strain evidence="3">ATCC 25486 / DSM 40338 / CBS 914.69 / JCM 4507 / NBRC 13074 / NRRL 2958 / 5647</strain>
    </source>
</reference>
<proteinExistence type="predicted"/>
<accession>B5H4R5</accession>
<dbReference type="Proteomes" id="UP000002805">
    <property type="component" value="Chromosome"/>
</dbReference>
<gene>
    <name evidence="2" type="ORF">SSDG_00141</name>
</gene>
<evidence type="ECO:0000259" key="1">
    <source>
        <dbReference type="Pfam" id="PF09860"/>
    </source>
</evidence>
<dbReference type="InterPro" id="IPR018656">
    <property type="entry name" value="DUF2087"/>
</dbReference>